<evidence type="ECO:0000313" key="2">
    <source>
        <dbReference type="Proteomes" id="UP000325945"/>
    </source>
</evidence>
<dbReference type="Proteomes" id="UP000325945">
    <property type="component" value="Unassembled WGS sequence"/>
</dbReference>
<organism evidence="1 2">
    <name type="scientific">Aspergillus sergii</name>
    <dbReference type="NCBI Taxonomy" id="1034303"/>
    <lineage>
        <taxon>Eukaryota</taxon>
        <taxon>Fungi</taxon>
        <taxon>Dikarya</taxon>
        <taxon>Ascomycota</taxon>
        <taxon>Pezizomycotina</taxon>
        <taxon>Eurotiomycetes</taxon>
        <taxon>Eurotiomycetidae</taxon>
        <taxon>Eurotiales</taxon>
        <taxon>Aspergillaceae</taxon>
        <taxon>Aspergillus</taxon>
        <taxon>Aspergillus subgen. Circumdati</taxon>
    </lineage>
</organism>
<reference evidence="2" key="1">
    <citation type="submission" date="2019-04" db="EMBL/GenBank/DDBJ databases">
        <title>Friends and foes A comparative genomics studyof 23 Aspergillus species from section Flavi.</title>
        <authorList>
            <consortium name="DOE Joint Genome Institute"/>
            <person name="Kjaerbolling I."/>
            <person name="Vesth T."/>
            <person name="Frisvad J.C."/>
            <person name="Nybo J.L."/>
            <person name="Theobald S."/>
            <person name="Kildgaard S."/>
            <person name="Isbrandt T."/>
            <person name="Kuo A."/>
            <person name="Sato A."/>
            <person name="Lyhne E.K."/>
            <person name="Kogle M.E."/>
            <person name="Wiebenga A."/>
            <person name="Kun R.S."/>
            <person name="Lubbers R.J."/>
            <person name="Makela M.R."/>
            <person name="Barry K."/>
            <person name="Chovatia M."/>
            <person name="Clum A."/>
            <person name="Daum C."/>
            <person name="Haridas S."/>
            <person name="He G."/>
            <person name="LaButti K."/>
            <person name="Lipzen A."/>
            <person name="Mondo S."/>
            <person name="Riley R."/>
            <person name="Salamov A."/>
            <person name="Simmons B.A."/>
            <person name="Magnuson J.K."/>
            <person name="Henrissat B."/>
            <person name="Mortensen U.H."/>
            <person name="Larsen T.O."/>
            <person name="Devries R.P."/>
            <person name="Grigoriev I.V."/>
            <person name="Machida M."/>
            <person name="Baker S.E."/>
            <person name="Andersen M.R."/>
        </authorList>
    </citation>
    <scope>NUCLEOTIDE SEQUENCE [LARGE SCALE GENOMIC DNA]</scope>
    <source>
        <strain evidence="2">CBS 130017</strain>
    </source>
</reference>
<protein>
    <submittedName>
        <fullName evidence="1">Uncharacterized protein</fullName>
    </submittedName>
</protein>
<dbReference type="AlphaFoldDB" id="A0A5N6WST6"/>
<proteinExistence type="predicted"/>
<gene>
    <name evidence="1" type="ORF">BDV39DRAFT_209311</name>
</gene>
<accession>A0A5N6WST6</accession>
<sequence length="146" mass="16537">MSCEEACTLYPCWSQSFTSFHPWKYPGGAVYQPLQASDARRVLNQAGKSLSINQLAPFRDWIWKLPREIGLTLDAVYETQSMTLIFQASCAFWLKLNGYKFVQLICEAKSDNLLRSTPGLEQENIPPNPSQTAGNSGYHPGWYCSY</sequence>
<name>A0A5N6WST6_9EURO</name>
<keyword evidence="2" id="KW-1185">Reference proteome</keyword>
<evidence type="ECO:0000313" key="1">
    <source>
        <dbReference type="EMBL" id="KAE8322969.1"/>
    </source>
</evidence>
<dbReference type="EMBL" id="ML741837">
    <property type="protein sequence ID" value="KAE8322969.1"/>
    <property type="molecule type" value="Genomic_DNA"/>
</dbReference>